<dbReference type="Pfam" id="PF03171">
    <property type="entry name" value="2OG-FeII_Oxy"/>
    <property type="match status" value="1"/>
</dbReference>
<comment type="similarity">
    <text evidence="3 10">Belongs to the iron/ascorbate-dependent oxidoreductase family.</text>
</comment>
<dbReference type="Gramene" id="VVA27975">
    <property type="protein sequence ID" value="VVA27975"/>
    <property type="gene ID" value="Prudul26B004106"/>
</dbReference>
<evidence type="ECO:0000256" key="4">
    <source>
        <dbReference type="ARBA" id="ARBA00022490"/>
    </source>
</evidence>
<evidence type="ECO:0000256" key="2">
    <source>
        <dbReference type="ARBA" id="ARBA00004496"/>
    </source>
</evidence>
<dbReference type="SUPFAM" id="SSF51197">
    <property type="entry name" value="Clavaminate synthase-like"/>
    <property type="match status" value="1"/>
</dbReference>
<evidence type="ECO:0000256" key="9">
    <source>
        <dbReference type="ARBA" id="ARBA00059922"/>
    </source>
</evidence>
<reference evidence="12 15" key="3">
    <citation type="journal article" date="2022" name="G3 (Bethesda)">
        <title>Whole-genome sequence and methylome profiling of the almond [Prunus dulcis (Mill.) D.A. Webb] cultivar 'Nonpareil'.</title>
        <authorList>
            <person name="D'Amico-Willman K.M."/>
            <person name="Ouma W.Z."/>
            <person name="Meulia T."/>
            <person name="Sideli G.M."/>
            <person name="Gradziel T.M."/>
            <person name="Fresnedo-Ramirez J."/>
        </authorList>
    </citation>
    <scope>NUCLEOTIDE SEQUENCE [LARGE SCALE GENOMIC DNA]</scope>
    <source>
        <strain evidence="12">Clone GOH B32 T37-40</strain>
    </source>
</reference>
<evidence type="ECO:0000256" key="10">
    <source>
        <dbReference type="RuleBase" id="RU003682"/>
    </source>
</evidence>
<dbReference type="Proteomes" id="UP001054821">
    <property type="component" value="Chromosome 2"/>
</dbReference>
<evidence type="ECO:0000256" key="5">
    <source>
        <dbReference type="ARBA" id="ARBA00022723"/>
    </source>
</evidence>
<keyword evidence="6" id="KW-0847">Vitamin C</keyword>
<evidence type="ECO:0000313" key="14">
    <source>
        <dbReference type="Proteomes" id="UP000327085"/>
    </source>
</evidence>
<dbReference type="PROSITE" id="PS51471">
    <property type="entry name" value="FE2OG_OXY"/>
    <property type="match status" value="1"/>
</dbReference>
<evidence type="ECO:0000313" key="15">
    <source>
        <dbReference type="Proteomes" id="UP001054821"/>
    </source>
</evidence>
<evidence type="ECO:0000256" key="6">
    <source>
        <dbReference type="ARBA" id="ARBA00022896"/>
    </source>
</evidence>
<dbReference type="Pfam" id="PF14226">
    <property type="entry name" value="DIOX_N"/>
    <property type="match status" value="1"/>
</dbReference>
<dbReference type="EMBL" id="CABIKO010000131">
    <property type="protein sequence ID" value="VVA27975.1"/>
    <property type="molecule type" value="Genomic_DNA"/>
</dbReference>
<evidence type="ECO:0000256" key="1">
    <source>
        <dbReference type="ARBA" id="ARBA00004123"/>
    </source>
</evidence>
<dbReference type="GO" id="GO:0005737">
    <property type="term" value="C:cytoplasm"/>
    <property type="evidence" value="ECO:0007669"/>
    <property type="project" value="UniProtKB-SubCell"/>
</dbReference>
<feature type="domain" description="Fe2OG dioxygenase" evidence="11">
    <location>
        <begin position="210"/>
        <end position="310"/>
    </location>
</feature>
<evidence type="ECO:0000313" key="12">
    <source>
        <dbReference type="EMBL" id="KAI5345071.1"/>
    </source>
</evidence>
<evidence type="ECO:0000256" key="3">
    <source>
        <dbReference type="ARBA" id="ARBA00008056"/>
    </source>
</evidence>
<dbReference type="InterPro" id="IPR050295">
    <property type="entry name" value="Plant_2OG-oxidoreductases"/>
</dbReference>
<sequence>MEGHLVGKSSSSKAETKASFTSALTLTQLGVPHVPQRYVLPPSLRPNPSSSRLSTTLPIVDLSSLQSPSLRPQIINNIRMASKEIGFFQVVNHGIPSSVMEDALSAANEFFNLPLEEKMLLGSDSVHAPVRYGTSINHVVDRVHFWRDFIKHYSHPISKWIHLWPSNPSCYKEKMGNYAKAVQVLQEQIMELVIESLGLNPKYLQEEVESGSQLVAVNCYPACPEPELALGMPPHSDYGSITILLQSCPGLQVKDQNSNWQSVPAIEGALLVQLGDQMEVLSNGHYKSVLHRATVSAEKSRLSIVSLHSLPLDKKVGPAPMLVDKQHPQSYKEFSFRDFLDFITNNDIVTGRFIDTLKQN</sequence>
<dbReference type="InParanoid" id="A0A5E4FJ71"/>
<keyword evidence="10" id="KW-0560">Oxidoreductase</keyword>
<dbReference type="OMA" id="WIHMWPS"/>
<evidence type="ECO:0000256" key="7">
    <source>
        <dbReference type="ARBA" id="ARBA00023004"/>
    </source>
</evidence>
<keyword evidence="7 10" id="KW-0408">Iron</keyword>
<dbReference type="InterPro" id="IPR026992">
    <property type="entry name" value="DIOX_N"/>
</dbReference>
<proteinExistence type="inferred from homology"/>
<reference evidence="13" key="1">
    <citation type="submission" date="2019-07" db="EMBL/GenBank/DDBJ databases">
        <authorList>
            <person name="Alioto T."/>
            <person name="Alioto T."/>
            <person name="Gomez Garrido J."/>
        </authorList>
    </citation>
    <scope>NUCLEOTIDE SEQUENCE</scope>
</reference>
<protein>
    <submittedName>
        <fullName evidence="13">PREDICTED: DMR6-LIKE OXYGENASE</fullName>
    </submittedName>
</protein>
<evidence type="ECO:0000259" key="11">
    <source>
        <dbReference type="PROSITE" id="PS51471"/>
    </source>
</evidence>
<keyword evidence="8" id="KW-0539">Nucleus</keyword>
<comment type="subcellular location">
    <subcellularLocation>
        <location evidence="2">Cytoplasm</location>
    </subcellularLocation>
    <subcellularLocation>
        <location evidence="1">Nucleus</location>
    </subcellularLocation>
</comment>
<keyword evidence="4" id="KW-0963">Cytoplasm</keyword>
<dbReference type="FunFam" id="2.60.120.330:FF:000015">
    <property type="entry name" value="Protein DMR6-LIKE OXYGENASE 1"/>
    <property type="match status" value="1"/>
</dbReference>
<dbReference type="InterPro" id="IPR027443">
    <property type="entry name" value="IPNS-like_sf"/>
</dbReference>
<keyword evidence="15" id="KW-1185">Reference proteome</keyword>
<dbReference type="Proteomes" id="UP000327085">
    <property type="component" value="Chromosome 2"/>
</dbReference>
<reference evidence="14" key="2">
    <citation type="journal article" date="2020" name="Plant J.">
        <title>Transposons played a major role in the diversification between the closely related almond and peach genomes: results from the almond genome sequence.</title>
        <authorList>
            <person name="Alioto T."/>
            <person name="Alexiou K.G."/>
            <person name="Bardil A."/>
            <person name="Barteri F."/>
            <person name="Castanera R."/>
            <person name="Cruz F."/>
            <person name="Dhingra A."/>
            <person name="Duval H."/>
            <person name="Fernandez I Marti A."/>
            <person name="Frias L."/>
            <person name="Galan B."/>
            <person name="Garcia J.L."/>
            <person name="Howad W."/>
            <person name="Gomez-Garrido J."/>
            <person name="Gut M."/>
            <person name="Julca I."/>
            <person name="Morata J."/>
            <person name="Puigdomenech P."/>
            <person name="Ribeca P."/>
            <person name="Rubio Cabetas M.J."/>
            <person name="Vlasova A."/>
            <person name="Wirthensohn M."/>
            <person name="Garcia-Mas J."/>
            <person name="Gabaldon T."/>
            <person name="Casacuberta J.M."/>
            <person name="Arus P."/>
        </authorList>
    </citation>
    <scope>NUCLEOTIDE SEQUENCE [LARGE SCALE GENOMIC DNA]</scope>
    <source>
        <strain evidence="14">cv. Texas</strain>
    </source>
</reference>
<evidence type="ECO:0000256" key="8">
    <source>
        <dbReference type="ARBA" id="ARBA00023242"/>
    </source>
</evidence>
<gene>
    <name evidence="13" type="ORF">ALMOND_2B004106</name>
    <name evidence="12" type="ORF">L3X38_012948</name>
</gene>
<dbReference type="InterPro" id="IPR005123">
    <property type="entry name" value="Oxoglu/Fe-dep_dioxygenase_dom"/>
</dbReference>
<dbReference type="GO" id="GO:0046872">
    <property type="term" value="F:metal ion binding"/>
    <property type="evidence" value="ECO:0007669"/>
    <property type="project" value="UniProtKB-KW"/>
</dbReference>
<keyword evidence="5 10" id="KW-0479">Metal-binding</keyword>
<dbReference type="GO" id="GO:0005634">
    <property type="term" value="C:nucleus"/>
    <property type="evidence" value="ECO:0007669"/>
    <property type="project" value="UniProtKB-SubCell"/>
</dbReference>
<dbReference type="InterPro" id="IPR044861">
    <property type="entry name" value="IPNS-like_FE2OG_OXY"/>
</dbReference>
<dbReference type="PANTHER" id="PTHR47991">
    <property type="entry name" value="OXOGLUTARATE/IRON-DEPENDENT DIOXYGENASE"/>
    <property type="match status" value="1"/>
</dbReference>
<dbReference type="AlphaFoldDB" id="A0A5E4FJ71"/>
<accession>A0A5E4FJ71</accession>
<dbReference type="EMBL" id="JAJFAZ020000002">
    <property type="protein sequence ID" value="KAI5345071.1"/>
    <property type="molecule type" value="Genomic_DNA"/>
</dbReference>
<dbReference type="GO" id="GO:0016491">
    <property type="term" value="F:oxidoreductase activity"/>
    <property type="evidence" value="ECO:0007669"/>
    <property type="project" value="UniProtKB-KW"/>
</dbReference>
<evidence type="ECO:0000313" key="13">
    <source>
        <dbReference type="EMBL" id="VVA27975.1"/>
    </source>
</evidence>
<organism evidence="13 14">
    <name type="scientific">Prunus dulcis</name>
    <name type="common">Almond</name>
    <name type="synonym">Amygdalus dulcis</name>
    <dbReference type="NCBI Taxonomy" id="3755"/>
    <lineage>
        <taxon>Eukaryota</taxon>
        <taxon>Viridiplantae</taxon>
        <taxon>Streptophyta</taxon>
        <taxon>Embryophyta</taxon>
        <taxon>Tracheophyta</taxon>
        <taxon>Spermatophyta</taxon>
        <taxon>Magnoliopsida</taxon>
        <taxon>eudicotyledons</taxon>
        <taxon>Gunneridae</taxon>
        <taxon>Pentapetalae</taxon>
        <taxon>rosids</taxon>
        <taxon>fabids</taxon>
        <taxon>Rosales</taxon>
        <taxon>Rosaceae</taxon>
        <taxon>Amygdaloideae</taxon>
        <taxon>Amygdaleae</taxon>
        <taxon>Prunus</taxon>
    </lineage>
</organism>
<dbReference type="GO" id="GO:0031418">
    <property type="term" value="F:L-ascorbic acid binding"/>
    <property type="evidence" value="ECO:0007669"/>
    <property type="project" value="UniProtKB-KW"/>
</dbReference>
<name>A0A5E4FJ71_PRUDU</name>
<dbReference type="Gene3D" id="2.60.120.330">
    <property type="entry name" value="B-lactam Antibiotic, Isopenicillin N Synthase, Chain"/>
    <property type="match status" value="1"/>
</dbReference>
<comment type="function">
    <text evidence="9">Involved in the regulation of shoot development and salicylic acid (SA) homeostasis.</text>
</comment>